<dbReference type="EMBL" id="JAKIJS010000001">
    <property type="protein sequence ID" value="MCF6138815.1"/>
    <property type="molecule type" value="Genomic_DNA"/>
</dbReference>
<keyword evidence="1" id="KW-1133">Transmembrane helix</keyword>
<keyword evidence="3" id="KW-1185">Reference proteome</keyword>
<protein>
    <submittedName>
        <fullName evidence="2">Uncharacterized protein</fullName>
    </submittedName>
</protein>
<evidence type="ECO:0000313" key="2">
    <source>
        <dbReference type="EMBL" id="MCF6138815.1"/>
    </source>
</evidence>
<organism evidence="2 3">
    <name type="scientific">Pseudalkalibacillus berkeleyi</name>
    <dbReference type="NCBI Taxonomy" id="1069813"/>
    <lineage>
        <taxon>Bacteria</taxon>
        <taxon>Bacillati</taxon>
        <taxon>Bacillota</taxon>
        <taxon>Bacilli</taxon>
        <taxon>Bacillales</taxon>
        <taxon>Fictibacillaceae</taxon>
        <taxon>Pseudalkalibacillus</taxon>
    </lineage>
</organism>
<gene>
    <name evidence="2" type="ORF">L2716_13845</name>
</gene>
<reference evidence="2 3" key="1">
    <citation type="submission" date="2022-01" db="EMBL/GenBank/DDBJ databases">
        <title>Alkalihalobacillus sp. EGI L200015, a novel bacterium isolated from a salt lake sediment.</title>
        <authorList>
            <person name="Gao L."/>
            <person name="Fang B.-Z."/>
            <person name="Li W.-J."/>
        </authorList>
    </citation>
    <scope>NUCLEOTIDE SEQUENCE [LARGE SCALE GENOMIC DNA]</scope>
    <source>
        <strain evidence="2 3">KCTC 12718</strain>
    </source>
</reference>
<keyword evidence="1" id="KW-0812">Transmembrane</keyword>
<proteinExistence type="predicted"/>
<comment type="caution">
    <text evidence="2">The sequence shown here is derived from an EMBL/GenBank/DDBJ whole genome shotgun (WGS) entry which is preliminary data.</text>
</comment>
<name>A0ABS9H4S6_9BACL</name>
<feature type="transmembrane region" description="Helical" evidence="1">
    <location>
        <begin position="7"/>
        <end position="26"/>
    </location>
</feature>
<dbReference type="Proteomes" id="UP001649381">
    <property type="component" value="Unassembled WGS sequence"/>
</dbReference>
<keyword evidence="1" id="KW-0472">Membrane</keyword>
<evidence type="ECO:0000313" key="3">
    <source>
        <dbReference type="Proteomes" id="UP001649381"/>
    </source>
</evidence>
<dbReference type="RefSeq" id="WP_236336936.1">
    <property type="nucleotide sequence ID" value="NZ_JAKIJS010000001.1"/>
</dbReference>
<evidence type="ECO:0000256" key="1">
    <source>
        <dbReference type="SAM" id="Phobius"/>
    </source>
</evidence>
<sequence>MKKRTAIILSILSIFVIVSLFLYGVYLNPNNETANFKLYKEDREEVVRMLNEGEIKKEGEGGFAFYHTPPQFSKANVDDILHARMYSEERHFVFFQWVDSPVFGPGLIEGFLYTSTGEPPTNREFSYLDSCHFEKIEGEENWYFASNNTGYYD</sequence>
<accession>A0ABS9H4S6</accession>